<evidence type="ECO:0000313" key="10">
    <source>
        <dbReference type="EMBL" id="QKS72144.1"/>
    </source>
</evidence>
<dbReference type="NCBIfam" id="NF010657">
    <property type="entry name" value="PRK14056.1"/>
    <property type="match status" value="1"/>
</dbReference>
<keyword evidence="11" id="KW-1185">Reference proteome</keyword>
<gene>
    <name evidence="10" type="ORF">FLK61_36410</name>
</gene>
<dbReference type="PANTHER" id="PTHR11473:SF24">
    <property type="entry name" value="PHENYLALANINE-4-HYDROXYLASE"/>
    <property type="match status" value="1"/>
</dbReference>
<evidence type="ECO:0000256" key="2">
    <source>
        <dbReference type="ARBA" id="ARBA00009712"/>
    </source>
</evidence>
<keyword evidence="8" id="KW-0175">Coiled coil</keyword>
<dbReference type="Pfam" id="PF00351">
    <property type="entry name" value="Biopterin_H"/>
    <property type="match status" value="2"/>
</dbReference>
<feature type="binding site" evidence="7">
    <location>
        <position position="212"/>
    </location>
    <ligand>
        <name>Fe cation</name>
        <dbReference type="ChEBI" id="CHEBI:24875"/>
    </ligand>
</feature>
<accession>A0A859FHJ6</accession>
<evidence type="ECO:0000313" key="11">
    <source>
        <dbReference type="Proteomes" id="UP000318138"/>
    </source>
</evidence>
<keyword evidence="3 7" id="KW-0479">Metal-binding</keyword>
<feature type="binding site" evidence="7">
    <location>
        <position position="127"/>
    </location>
    <ligand>
        <name>Fe cation</name>
        <dbReference type="ChEBI" id="CHEBI:24875"/>
    </ligand>
</feature>
<dbReference type="GO" id="GO:0016714">
    <property type="term" value="F:oxidoreductase activity, acting on paired donors, with incorporation or reduction of molecular oxygen, reduced pteridine as one donor, and incorporation of one atom of oxygen"/>
    <property type="evidence" value="ECO:0007669"/>
    <property type="project" value="InterPro"/>
</dbReference>
<dbReference type="AlphaFoldDB" id="A0A859FHJ6"/>
<dbReference type="SUPFAM" id="SSF56534">
    <property type="entry name" value="Aromatic aminoacid monoxygenases, catalytic and oligomerization domains"/>
    <property type="match status" value="1"/>
</dbReference>
<evidence type="ECO:0000256" key="7">
    <source>
        <dbReference type="PIRSR" id="PIRSR601273-2"/>
    </source>
</evidence>
<dbReference type="PROSITE" id="PS51410">
    <property type="entry name" value="BH4_AAA_HYDROXYL_2"/>
    <property type="match status" value="1"/>
</dbReference>
<comment type="similarity">
    <text evidence="2">Belongs to the biopterin-dependent aromatic amino acid hydroxylase family.</text>
</comment>
<evidence type="ECO:0000259" key="9">
    <source>
        <dbReference type="PROSITE" id="PS51410"/>
    </source>
</evidence>
<feature type="binding site" evidence="7">
    <location>
        <position position="122"/>
    </location>
    <ligand>
        <name>Fe cation</name>
        <dbReference type="ChEBI" id="CHEBI:24875"/>
    </ligand>
</feature>
<feature type="coiled-coil region" evidence="8">
    <location>
        <begin position="531"/>
        <end position="564"/>
    </location>
</feature>
<feature type="domain" description="Biopterin-dependent aromatic amino acid hydroxylase family profile" evidence="9">
    <location>
        <begin position="1"/>
        <end position="334"/>
    </location>
</feature>
<protein>
    <submittedName>
        <fullName evidence="10">Aromatic amino acid hydroxylase</fullName>
    </submittedName>
</protein>
<dbReference type="Gene3D" id="1.10.800.10">
    <property type="entry name" value="Aromatic amino acid hydroxylase"/>
    <property type="match status" value="1"/>
</dbReference>
<evidence type="ECO:0000256" key="6">
    <source>
        <dbReference type="ARBA" id="ARBA00023033"/>
    </source>
</evidence>
<dbReference type="PANTHER" id="PTHR11473">
    <property type="entry name" value="AROMATIC AMINO ACID HYDROXYLASE"/>
    <property type="match status" value="1"/>
</dbReference>
<evidence type="ECO:0000256" key="1">
    <source>
        <dbReference type="ARBA" id="ARBA00001954"/>
    </source>
</evidence>
<name>A0A859FHJ6_9BACI</name>
<evidence type="ECO:0000256" key="3">
    <source>
        <dbReference type="ARBA" id="ARBA00022723"/>
    </source>
</evidence>
<dbReference type="RefSeq" id="WP_176010128.1">
    <property type="nucleotide sequence ID" value="NZ_CP041372.2"/>
</dbReference>
<evidence type="ECO:0000256" key="8">
    <source>
        <dbReference type="SAM" id="Coils"/>
    </source>
</evidence>
<dbReference type="InterPro" id="IPR001273">
    <property type="entry name" value="ArAA_hydroxylase"/>
</dbReference>
<dbReference type="KEGG" id="psua:FLK61_36410"/>
<comment type="cofactor">
    <cofactor evidence="1 7">
        <name>Fe(2+)</name>
        <dbReference type="ChEBI" id="CHEBI:29033"/>
    </cofactor>
</comment>
<organism evidence="10 11">
    <name type="scientific">Paenalkalicoccus suaedae</name>
    <dbReference type="NCBI Taxonomy" id="2592382"/>
    <lineage>
        <taxon>Bacteria</taxon>
        <taxon>Bacillati</taxon>
        <taxon>Bacillota</taxon>
        <taxon>Bacilli</taxon>
        <taxon>Bacillales</taxon>
        <taxon>Bacillaceae</taxon>
        <taxon>Paenalkalicoccus</taxon>
    </lineage>
</organism>
<keyword evidence="4" id="KW-0560">Oxidoreductase</keyword>
<dbReference type="Gene3D" id="1.20.58.690">
    <property type="match status" value="1"/>
</dbReference>
<sequence length="576" mass="63689">MTKKIPAHLRQYTVTQNYDNYTPINHAVWRYVMRQNHETLKNLAHEAYTDGLTASGISIEQIPDVAEMNEKLGRFGLGAATIDGFIPGVAFFDFQSHGILPVVAEIRKLENIQYTPAPDMIHEAAGHAPILANETYAAYVKRFGEIGKKAIATKEEHDVFEAVRAYSNLLEKGSATKEQLEEAQQTISEKESLVTGESEAELIGRLYWWTVEYGLIGKLENPKIYGAGLLSSVEEGGNILSEEVEKVPYEVDKVVNTTFDITKPQPQLFVTASFDELMEGLEQFAETMAFRRGGTESVDKAVASGSTATIELSSGLQITSTWERGERNEDGEVVYLQASKPTSLAVNDLEIDGHGRHTHTDGYGTPIGLLEDGTSLEEMTTEQLAEAGILVGSQTELRFASGVVVTGTVHNVLTHNGKSILIQWKNAVVTLGDKRLFEPEWGDYDMAVGATIPSVFAGAADSEAYFGEDLPAESTLAHEQEVTELDELYGRVRTVREQELSDGARELKAVHESLSEYPEDWLLRLEIVEILEETEADLDLLQVVKEELNELQRTKSELSKLIRNGLLVAEKAPLKK</sequence>
<evidence type="ECO:0000256" key="4">
    <source>
        <dbReference type="ARBA" id="ARBA00023002"/>
    </source>
</evidence>
<reference evidence="11" key="1">
    <citation type="submission" date="2019-07" db="EMBL/GenBank/DDBJ databases">
        <title>Bacillus alkalisoli sp. nov. isolated from saline soil.</title>
        <authorList>
            <person name="Sun J.-Q."/>
            <person name="Xu L."/>
        </authorList>
    </citation>
    <scope>NUCLEOTIDE SEQUENCE [LARGE SCALE GENOMIC DNA]</scope>
    <source>
        <strain evidence="11">M4U3P1</strain>
    </source>
</reference>
<evidence type="ECO:0000256" key="5">
    <source>
        <dbReference type="ARBA" id="ARBA00023004"/>
    </source>
</evidence>
<keyword evidence="6" id="KW-0503">Monooxygenase</keyword>
<dbReference type="InterPro" id="IPR036951">
    <property type="entry name" value="ArAA_hydroxylase_sf"/>
</dbReference>
<dbReference type="InterPro" id="IPR019774">
    <property type="entry name" value="Aromatic-AA_hydroxylase_C"/>
</dbReference>
<keyword evidence="5 7" id="KW-0408">Iron</keyword>
<dbReference type="GO" id="GO:0005506">
    <property type="term" value="F:iron ion binding"/>
    <property type="evidence" value="ECO:0007669"/>
    <property type="project" value="InterPro"/>
</dbReference>
<dbReference type="InterPro" id="IPR036329">
    <property type="entry name" value="Aro-AA_hydroxylase_C_sf"/>
</dbReference>
<proteinExistence type="inferred from homology"/>
<dbReference type="GO" id="GO:0009072">
    <property type="term" value="P:aromatic amino acid metabolic process"/>
    <property type="evidence" value="ECO:0007669"/>
    <property type="project" value="InterPro"/>
</dbReference>
<dbReference type="EMBL" id="CP041372">
    <property type="protein sequence ID" value="QKS72144.1"/>
    <property type="molecule type" value="Genomic_DNA"/>
</dbReference>
<dbReference type="Proteomes" id="UP000318138">
    <property type="component" value="Chromosome"/>
</dbReference>